<dbReference type="GO" id="GO:0008046">
    <property type="term" value="F:axon guidance receptor activity"/>
    <property type="evidence" value="ECO:0007669"/>
    <property type="project" value="TreeGrafter"/>
</dbReference>
<dbReference type="FunFam" id="2.60.40.10:FF:000032">
    <property type="entry name" value="palladin isoform X1"/>
    <property type="match status" value="1"/>
</dbReference>
<feature type="domain" description="Ig-like" evidence="5">
    <location>
        <begin position="160"/>
        <end position="246"/>
    </location>
</feature>
<dbReference type="PANTHER" id="PTHR45080:SF33">
    <property type="entry name" value="IG-LIKE DOMAIN-CONTAINING PROTEIN"/>
    <property type="match status" value="1"/>
</dbReference>
<evidence type="ECO:0000313" key="6">
    <source>
        <dbReference type="Proteomes" id="UP000694843"/>
    </source>
</evidence>
<dbReference type="GO" id="GO:0005886">
    <property type="term" value="C:plasma membrane"/>
    <property type="evidence" value="ECO:0007669"/>
    <property type="project" value="TreeGrafter"/>
</dbReference>
<feature type="compositionally biased region" description="Polar residues" evidence="4">
    <location>
        <begin position="564"/>
        <end position="578"/>
    </location>
</feature>
<evidence type="ECO:0000256" key="3">
    <source>
        <dbReference type="ARBA" id="ARBA00023319"/>
    </source>
</evidence>
<feature type="compositionally biased region" description="Polar residues" evidence="4">
    <location>
        <begin position="385"/>
        <end position="406"/>
    </location>
</feature>
<dbReference type="SUPFAM" id="SSF49265">
    <property type="entry name" value="Fibronectin type III"/>
    <property type="match status" value="1"/>
</dbReference>
<gene>
    <name evidence="7" type="primary">LOC108674136</name>
</gene>
<dbReference type="PANTHER" id="PTHR45080">
    <property type="entry name" value="CONTACTIN 5"/>
    <property type="match status" value="1"/>
</dbReference>
<dbReference type="KEGG" id="hazt:108674136"/>
<proteinExistence type="predicted"/>
<dbReference type="SUPFAM" id="SSF48726">
    <property type="entry name" value="Immunoglobulin"/>
    <property type="match status" value="3"/>
</dbReference>
<feature type="compositionally biased region" description="Low complexity" evidence="4">
    <location>
        <begin position="602"/>
        <end position="616"/>
    </location>
</feature>
<dbReference type="GO" id="GO:0050808">
    <property type="term" value="P:synapse organization"/>
    <property type="evidence" value="ECO:0007669"/>
    <property type="project" value="TreeGrafter"/>
</dbReference>
<dbReference type="InterPro" id="IPR003598">
    <property type="entry name" value="Ig_sub2"/>
</dbReference>
<dbReference type="GeneID" id="108674136"/>
<dbReference type="GO" id="GO:0007156">
    <property type="term" value="P:homophilic cell adhesion via plasma membrane adhesion molecules"/>
    <property type="evidence" value="ECO:0007669"/>
    <property type="project" value="TreeGrafter"/>
</dbReference>
<feature type="region of interest" description="Disordered" evidence="4">
    <location>
        <begin position="508"/>
        <end position="544"/>
    </location>
</feature>
<dbReference type="PROSITE" id="PS50835">
    <property type="entry name" value="IG_LIKE"/>
    <property type="match status" value="2"/>
</dbReference>
<evidence type="ECO:0000256" key="4">
    <source>
        <dbReference type="SAM" id="MobiDB-lite"/>
    </source>
</evidence>
<feature type="domain" description="Ig-like" evidence="5">
    <location>
        <begin position="251"/>
        <end position="339"/>
    </location>
</feature>
<dbReference type="GO" id="GO:0030424">
    <property type="term" value="C:axon"/>
    <property type="evidence" value="ECO:0007669"/>
    <property type="project" value="TreeGrafter"/>
</dbReference>
<protein>
    <submittedName>
        <fullName evidence="7">Uncharacterized protein LOC108674136</fullName>
    </submittedName>
</protein>
<dbReference type="CDD" id="cd00063">
    <property type="entry name" value="FN3"/>
    <property type="match status" value="1"/>
</dbReference>
<dbReference type="InterPro" id="IPR013098">
    <property type="entry name" value="Ig_I-set"/>
</dbReference>
<dbReference type="AlphaFoldDB" id="A0A979FN67"/>
<dbReference type="RefSeq" id="XP_047737946.1">
    <property type="nucleotide sequence ID" value="XM_047881990.1"/>
</dbReference>
<keyword evidence="3" id="KW-0393">Immunoglobulin domain</keyword>
<feature type="region of interest" description="Disordered" evidence="4">
    <location>
        <begin position="562"/>
        <end position="621"/>
    </location>
</feature>
<dbReference type="InterPro" id="IPR003961">
    <property type="entry name" value="FN3_dom"/>
</dbReference>
<name>A0A979FN67_HYAAZ</name>
<evidence type="ECO:0000313" key="7">
    <source>
        <dbReference type="RefSeq" id="XP_047737946.1"/>
    </source>
</evidence>
<dbReference type="SMART" id="SM00408">
    <property type="entry name" value="IGc2"/>
    <property type="match status" value="3"/>
</dbReference>
<keyword evidence="2" id="KW-1015">Disulfide bond</keyword>
<dbReference type="InterPro" id="IPR036179">
    <property type="entry name" value="Ig-like_dom_sf"/>
</dbReference>
<dbReference type="InterPro" id="IPR050958">
    <property type="entry name" value="Cell_Adh-Cytoskel_Orgn"/>
</dbReference>
<accession>A0A979FN67</accession>
<dbReference type="SMART" id="SM00409">
    <property type="entry name" value="IG"/>
    <property type="match status" value="3"/>
</dbReference>
<reference evidence="7" key="1">
    <citation type="submission" date="2025-08" db="UniProtKB">
        <authorList>
            <consortium name="RefSeq"/>
        </authorList>
    </citation>
    <scope>IDENTIFICATION</scope>
    <source>
        <tissue evidence="7">Whole organism</tissue>
    </source>
</reference>
<evidence type="ECO:0000259" key="5">
    <source>
        <dbReference type="PROSITE" id="PS50835"/>
    </source>
</evidence>
<sequence>MQVNSQHWACDIIGINRSFKEPITPTGSKHWRKAVLTAAHGNEGLLDYQTGGKTSDSRLKFLSKSQVFSVERGEEITFPCEVRDIGDNIMTFQYVPTESQGPERLYFAGNKVVLKIPRLRKQGQHFLLSRVRKTDAGQYVCRVEADNPVELRHTLNVLYPAKINHVSSNSYKVVKGASVSLHCSAEGNPKPVITWTRKGSLLPSGAMSFEGDSLDFAHVDRHVEGTYYCTANNGIQAPHSAEMTVVVEYLPEITTPVPTVHTGEGQLARLVCVVFGRPRPAVSWLRGDNLVDSNNHVMDDDSAQTHALTINSVTEADLGNYTCSARNEHGREEKTIVLTGIPTKPEITSSEFGDRRNEYELLWRTESFSKILQYRIRYRKRQDESNPSANTDSSWNDALYSPNSQRSMSGVQGYPYGYLTEPTYPELYTSYHKNPFVRIGEKSTGKIGNISPPRKIYPEYPVQDYSQVHGSYQKPVVYEAFPPNDDFSQQIIRGQNPHQSVTDFFIESSFDERRHKRREVQSANTTDESSQNITEAPESKTDEMYEIRERYRIVVPTKIMLDPNKSQENANSKINQNNKPDEHPLANSLGTAASKSADSRSIRSSSSSSSINSPTSLGETLMSDSLTSEKTQTLQHTLYGLAMATHYQVTVSVENKYGWSELSDIFTFYTLPETTTTTSTTTTELYHPRPQVGEVAVGELSNLSLLAASPRPALVFCLAGLVFAAWRLRRDSR</sequence>
<dbReference type="OrthoDB" id="6507807at2759"/>
<dbReference type="Gene3D" id="2.60.40.10">
    <property type="entry name" value="Immunoglobulins"/>
    <property type="match status" value="4"/>
</dbReference>
<keyword evidence="1" id="KW-0677">Repeat</keyword>
<feature type="region of interest" description="Disordered" evidence="4">
    <location>
        <begin position="380"/>
        <end position="406"/>
    </location>
</feature>
<dbReference type="GO" id="GO:0043025">
    <property type="term" value="C:neuronal cell body"/>
    <property type="evidence" value="ECO:0007669"/>
    <property type="project" value="TreeGrafter"/>
</dbReference>
<organism evidence="6 7">
    <name type="scientific">Hyalella azteca</name>
    <name type="common">Amphipod</name>
    <dbReference type="NCBI Taxonomy" id="294128"/>
    <lineage>
        <taxon>Eukaryota</taxon>
        <taxon>Metazoa</taxon>
        <taxon>Ecdysozoa</taxon>
        <taxon>Arthropoda</taxon>
        <taxon>Crustacea</taxon>
        <taxon>Multicrustacea</taxon>
        <taxon>Malacostraca</taxon>
        <taxon>Eumalacostraca</taxon>
        <taxon>Peracarida</taxon>
        <taxon>Amphipoda</taxon>
        <taxon>Senticaudata</taxon>
        <taxon>Talitrida</taxon>
        <taxon>Talitroidea</taxon>
        <taxon>Hyalellidae</taxon>
        <taxon>Hyalella</taxon>
    </lineage>
</organism>
<dbReference type="Pfam" id="PF13927">
    <property type="entry name" value="Ig_3"/>
    <property type="match status" value="1"/>
</dbReference>
<dbReference type="InterPro" id="IPR036116">
    <property type="entry name" value="FN3_sf"/>
</dbReference>
<dbReference type="Proteomes" id="UP000694843">
    <property type="component" value="Unplaced"/>
</dbReference>
<keyword evidence="6" id="KW-1185">Reference proteome</keyword>
<evidence type="ECO:0000256" key="1">
    <source>
        <dbReference type="ARBA" id="ARBA00022737"/>
    </source>
</evidence>
<dbReference type="InterPro" id="IPR013783">
    <property type="entry name" value="Ig-like_fold"/>
</dbReference>
<dbReference type="InterPro" id="IPR003599">
    <property type="entry name" value="Ig_sub"/>
</dbReference>
<feature type="compositionally biased region" description="Polar residues" evidence="4">
    <location>
        <begin position="521"/>
        <end position="534"/>
    </location>
</feature>
<evidence type="ECO:0000256" key="2">
    <source>
        <dbReference type="ARBA" id="ARBA00023157"/>
    </source>
</evidence>
<dbReference type="InterPro" id="IPR007110">
    <property type="entry name" value="Ig-like_dom"/>
</dbReference>
<dbReference type="Pfam" id="PF07679">
    <property type="entry name" value="I-set"/>
    <property type="match status" value="1"/>
</dbReference>